<dbReference type="RefSeq" id="WP_104698528.1">
    <property type="nucleotide sequence ID" value="NZ_LT963408.1"/>
</dbReference>
<keyword evidence="1" id="KW-0732">Signal</keyword>
<evidence type="ECO:0000256" key="1">
    <source>
        <dbReference type="SAM" id="SignalP"/>
    </source>
</evidence>
<feature type="chain" id="PRO_5014436791" description="Secreted protein" evidence="1">
    <location>
        <begin position="24"/>
        <end position="133"/>
    </location>
</feature>
<dbReference type="AlphaFoldDB" id="A0A2K4WFN1"/>
<sequence length="133" mass="14371">MRIFFVCLAVAMLAGCSTSPISAENAEPVPKSRFHAFGSKADAQLVVTRDSGFYGAACNYYFYIDGVLAAEFASGEVAKFGVKRGRHILGIKPSLVCSGKALIEREIQIESGESVRRRIHVSGDSYDISPTTM</sequence>
<dbReference type="Proteomes" id="UP000238093">
    <property type="component" value="Chromosome I"/>
</dbReference>
<protein>
    <recommendedName>
        <fullName evidence="4">Secreted protein</fullName>
    </recommendedName>
</protein>
<proteinExistence type="predicted"/>
<evidence type="ECO:0000313" key="3">
    <source>
        <dbReference type="Proteomes" id="UP000238093"/>
    </source>
</evidence>
<dbReference type="PROSITE" id="PS51257">
    <property type="entry name" value="PROKAR_LIPOPROTEIN"/>
    <property type="match status" value="1"/>
</dbReference>
<accession>A0A2K4WFN1</accession>
<reference evidence="2 3" key="1">
    <citation type="submission" date="2017-11" db="EMBL/GenBank/DDBJ databases">
        <authorList>
            <person name="Han C.G."/>
        </authorList>
    </citation>
    <scope>NUCLEOTIDE SEQUENCE [LARGE SCALE GENOMIC DNA]</scope>
    <source>
        <strain evidence="2">CFBP6411</strain>
    </source>
</reference>
<dbReference type="EMBL" id="LT963408">
    <property type="protein sequence ID" value="SOS34699.1"/>
    <property type="molecule type" value="Genomic_DNA"/>
</dbReference>
<evidence type="ECO:0008006" key="4">
    <source>
        <dbReference type="Google" id="ProtNLM"/>
    </source>
</evidence>
<organism evidence="2 3">
    <name type="scientific">Pseudomonas syringae group genomosp. 3</name>
    <dbReference type="NCBI Taxonomy" id="251701"/>
    <lineage>
        <taxon>Bacteria</taxon>
        <taxon>Pseudomonadati</taxon>
        <taxon>Pseudomonadota</taxon>
        <taxon>Gammaproteobacteria</taxon>
        <taxon>Pseudomonadales</taxon>
        <taxon>Pseudomonadaceae</taxon>
        <taxon>Pseudomonas</taxon>
    </lineage>
</organism>
<gene>
    <name evidence="2" type="ORF">CFBP6411_03342</name>
</gene>
<evidence type="ECO:0000313" key="2">
    <source>
        <dbReference type="EMBL" id="SOS34699.1"/>
    </source>
</evidence>
<feature type="signal peptide" evidence="1">
    <location>
        <begin position="1"/>
        <end position="23"/>
    </location>
</feature>
<name>A0A2K4WFN1_9PSED</name>